<accession>A0A397VJV3</accession>
<protein>
    <submittedName>
        <fullName evidence="1">Uncharacterized protein</fullName>
    </submittedName>
</protein>
<evidence type="ECO:0000313" key="2">
    <source>
        <dbReference type="Proteomes" id="UP000266673"/>
    </source>
</evidence>
<dbReference type="EMBL" id="QKWP01000368">
    <property type="protein sequence ID" value="RIB21289.1"/>
    <property type="molecule type" value="Genomic_DNA"/>
</dbReference>
<dbReference type="AlphaFoldDB" id="A0A397VJV3"/>
<comment type="caution">
    <text evidence="1">The sequence shown here is derived from an EMBL/GenBank/DDBJ whole genome shotgun (WGS) entry which is preliminary data.</text>
</comment>
<organism evidence="1 2">
    <name type="scientific">Gigaspora rosea</name>
    <dbReference type="NCBI Taxonomy" id="44941"/>
    <lineage>
        <taxon>Eukaryota</taxon>
        <taxon>Fungi</taxon>
        <taxon>Fungi incertae sedis</taxon>
        <taxon>Mucoromycota</taxon>
        <taxon>Glomeromycotina</taxon>
        <taxon>Glomeromycetes</taxon>
        <taxon>Diversisporales</taxon>
        <taxon>Gigasporaceae</taxon>
        <taxon>Gigaspora</taxon>
    </lineage>
</organism>
<reference evidence="1 2" key="1">
    <citation type="submission" date="2018-06" db="EMBL/GenBank/DDBJ databases">
        <title>Comparative genomics reveals the genomic features of Rhizophagus irregularis, R. cerebriforme, R. diaphanum and Gigaspora rosea, and their symbiotic lifestyle signature.</title>
        <authorList>
            <person name="Morin E."/>
            <person name="San Clemente H."/>
            <person name="Chen E.C.H."/>
            <person name="De La Providencia I."/>
            <person name="Hainaut M."/>
            <person name="Kuo A."/>
            <person name="Kohler A."/>
            <person name="Murat C."/>
            <person name="Tang N."/>
            <person name="Roy S."/>
            <person name="Loubradou J."/>
            <person name="Henrissat B."/>
            <person name="Grigoriev I.V."/>
            <person name="Corradi N."/>
            <person name="Roux C."/>
            <person name="Martin F.M."/>
        </authorList>
    </citation>
    <scope>NUCLEOTIDE SEQUENCE [LARGE SCALE GENOMIC DNA]</scope>
    <source>
        <strain evidence="1 2">DAOM 194757</strain>
    </source>
</reference>
<name>A0A397VJV3_9GLOM</name>
<dbReference type="STRING" id="44941.A0A397VJV3"/>
<dbReference type="OrthoDB" id="2440253at2759"/>
<proteinExistence type="predicted"/>
<gene>
    <name evidence="1" type="ORF">C2G38_2176968</name>
</gene>
<sequence length="160" mass="18376">MKLIPFKSSPRDDLNDKEAEYSRMRDYYESNVTIGLPSTYNTIFKDIDLVLKNYLMPITLSIQRAQMKQALLYQGTLITLDQINESDSSPNEISDKAVFHLGLIHTRWVKSMPSEAFDYITVSKGTKSFTTNPLYYIDNIRAGNVYTSPRDPIRNPINPD</sequence>
<evidence type="ECO:0000313" key="1">
    <source>
        <dbReference type="EMBL" id="RIB21289.1"/>
    </source>
</evidence>
<keyword evidence="2" id="KW-1185">Reference proteome</keyword>
<dbReference type="Proteomes" id="UP000266673">
    <property type="component" value="Unassembled WGS sequence"/>
</dbReference>